<organism evidence="1 2">
    <name type="scientific">Cellulophaga phage phi14:2</name>
    <dbReference type="NCBI Taxonomy" id="1327990"/>
    <lineage>
        <taxon>Viruses</taxon>
        <taxon>Duplodnaviria</taxon>
        <taxon>Heunggongvirae</taxon>
        <taxon>Uroviricota</taxon>
        <taxon>Caudoviricetes</taxon>
        <taxon>Crassvirales</taxon>
        <taxon>Steigviridae</taxon>
        <taxon>Asinivirinae</taxon>
        <taxon>Akihdevirus</taxon>
        <taxon>Akihdevirus balticus</taxon>
    </lineage>
</organism>
<sequence length="99" mass="11764">MKTTKFLRFISQVRSSFRELMDEKHYEKRSIERKLRDITVDIMDFPLEERLEILTKIQTNVIGKTKIEIASNLEKEEIIKRDSEQRSENYKKIASSIGA</sequence>
<reference evidence="2" key="2">
    <citation type="submission" date="2013-03" db="EMBL/GenBank/DDBJ databases">
        <title>The Cellulophaga phages: a novel, diverse, and globally ubiquitous model system.</title>
        <authorList>
            <person name="Holmfeldt K."/>
            <person name="Solonenko N."/>
            <person name="Shah M."/>
            <person name="Corrier K."/>
            <person name="Riemann L."/>
            <person name="VerBerkmoes N.C."/>
            <person name="Sullivan M.B."/>
        </authorList>
    </citation>
    <scope>NUCLEOTIDE SEQUENCE [LARGE SCALE GENOMIC DNA]</scope>
</reference>
<evidence type="ECO:0000313" key="2">
    <source>
        <dbReference type="Proteomes" id="UP000014725"/>
    </source>
</evidence>
<dbReference type="EMBL" id="KC821624">
    <property type="protein sequence ID" value="AGO48893.1"/>
    <property type="molecule type" value="Genomic_DNA"/>
</dbReference>
<evidence type="ECO:0000313" key="1">
    <source>
        <dbReference type="EMBL" id="AGO48893.1"/>
    </source>
</evidence>
<keyword evidence="2" id="KW-1185">Reference proteome</keyword>
<protein>
    <submittedName>
        <fullName evidence="1">Uncharacterized protein</fullName>
    </submittedName>
</protein>
<gene>
    <name evidence="1" type="ORF">Phi14:2_gp015</name>
</gene>
<proteinExistence type="predicted"/>
<name>S0A3T0_9CAUD</name>
<dbReference type="GeneID" id="16797492"/>
<reference evidence="1 2" key="1">
    <citation type="journal article" date="2013" name="Proc. Natl. Acad. Sci. U.S.A.">
        <title>Twelve previously unknown phage genera are ubiquitous in global oceans.</title>
        <authorList>
            <person name="Holmfeldt K."/>
            <person name="Solonenko N."/>
            <person name="Shah M."/>
            <person name="Corrier K."/>
            <person name="Riemann L."/>
            <person name="Verberkmoes N.C."/>
            <person name="Sullivan M.B."/>
        </authorList>
    </citation>
    <scope>NUCLEOTIDE SEQUENCE [LARGE SCALE GENOMIC DNA]</scope>
    <source>
        <strain evidence="1">Phi14:2</strain>
    </source>
</reference>
<dbReference type="KEGG" id="vg:16797492"/>
<dbReference type="Proteomes" id="UP000014725">
    <property type="component" value="Segment"/>
</dbReference>
<accession>S0A3T0</accession>